<dbReference type="Proteomes" id="UP000292564">
    <property type="component" value="Unassembled WGS sequence"/>
</dbReference>
<dbReference type="EMBL" id="SHKY01000001">
    <property type="protein sequence ID" value="RZU48455.1"/>
    <property type="molecule type" value="Genomic_DNA"/>
</dbReference>
<organism evidence="1 2">
    <name type="scientific">Krasilnikovia cinnamomea</name>
    <dbReference type="NCBI Taxonomy" id="349313"/>
    <lineage>
        <taxon>Bacteria</taxon>
        <taxon>Bacillati</taxon>
        <taxon>Actinomycetota</taxon>
        <taxon>Actinomycetes</taxon>
        <taxon>Micromonosporales</taxon>
        <taxon>Micromonosporaceae</taxon>
        <taxon>Krasilnikovia</taxon>
    </lineage>
</organism>
<keyword evidence="2" id="KW-1185">Reference proteome</keyword>
<accession>A0A4Q7ZEF7</accession>
<name>A0A4Q7ZEF7_9ACTN</name>
<sequence length="39" mass="4500">MSSRRFPRTASGLHRLEKALDELLAAHELPGRDDVVWLR</sequence>
<dbReference type="AlphaFoldDB" id="A0A4Q7ZEF7"/>
<reference evidence="1 2" key="1">
    <citation type="submission" date="2019-02" db="EMBL/GenBank/DDBJ databases">
        <title>Sequencing the genomes of 1000 actinobacteria strains.</title>
        <authorList>
            <person name="Klenk H.-P."/>
        </authorList>
    </citation>
    <scope>NUCLEOTIDE SEQUENCE [LARGE SCALE GENOMIC DNA]</scope>
    <source>
        <strain evidence="1 2">DSM 45162</strain>
    </source>
</reference>
<evidence type="ECO:0000313" key="1">
    <source>
        <dbReference type="EMBL" id="RZU48455.1"/>
    </source>
</evidence>
<gene>
    <name evidence="1" type="ORF">EV385_0171</name>
</gene>
<proteinExistence type="predicted"/>
<evidence type="ECO:0000313" key="2">
    <source>
        <dbReference type="Proteomes" id="UP000292564"/>
    </source>
</evidence>
<comment type="caution">
    <text evidence="1">The sequence shown here is derived from an EMBL/GenBank/DDBJ whole genome shotgun (WGS) entry which is preliminary data.</text>
</comment>
<protein>
    <submittedName>
        <fullName evidence="1">Uncharacterized protein</fullName>
    </submittedName>
</protein>